<accession>A0ABU7RRA5</accession>
<evidence type="ECO:0000256" key="2">
    <source>
        <dbReference type="SAM" id="SignalP"/>
    </source>
</evidence>
<protein>
    <submittedName>
        <fullName evidence="3">Uncharacterized protein</fullName>
    </submittedName>
</protein>
<dbReference type="EMBL" id="JAZGQK010000007">
    <property type="protein sequence ID" value="MEE6259035.1"/>
    <property type="molecule type" value="Genomic_DNA"/>
</dbReference>
<feature type="chain" id="PRO_5047495971" evidence="2">
    <location>
        <begin position="20"/>
        <end position="41"/>
    </location>
</feature>
<sequence>MCRWRHILGALMMTTTVLAGAPAGGQAGGRQHRVAIRNGRR</sequence>
<evidence type="ECO:0000313" key="3">
    <source>
        <dbReference type="EMBL" id="MEE6259035.1"/>
    </source>
</evidence>
<gene>
    <name evidence="3" type="ORF">V1633_11105</name>
</gene>
<dbReference type="Proteomes" id="UP001332243">
    <property type="component" value="Unassembled WGS sequence"/>
</dbReference>
<evidence type="ECO:0000313" key="4">
    <source>
        <dbReference type="Proteomes" id="UP001332243"/>
    </source>
</evidence>
<feature type="compositionally biased region" description="Basic residues" evidence="1">
    <location>
        <begin position="30"/>
        <end position="41"/>
    </location>
</feature>
<feature type="region of interest" description="Disordered" evidence="1">
    <location>
        <begin position="22"/>
        <end position="41"/>
    </location>
</feature>
<name>A0ABU7RRA5_9ACTN</name>
<dbReference type="RefSeq" id="WP_331214146.1">
    <property type="nucleotide sequence ID" value="NZ_JAZGQK010000007.1"/>
</dbReference>
<organism evidence="3 4">
    <name type="scientific">Plantactinospora sonchi</name>
    <dbReference type="NCBI Taxonomy" id="1544735"/>
    <lineage>
        <taxon>Bacteria</taxon>
        <taxon>Bacillati</taxon>
        <taxon>Actinomycetota</taxon>
        <taxon>Actinomycetes</taxon>
        <taxon>Micromonosporales</taxon>
        <taxon>Micromonosporaceae</taxon>
        <taxon>Plantactinospora</taxon>
    </lineage>
</organism>
<keyword evidence="2" id="KW-0732">Signal</keyword>
<reference evidence="3 4" key="1">
    <citation type="submission" date="2024-01" db="EMBL/GenBank/DDBJ databases">
        <title>Genome insights into Plantactinospora sonchi sp. nov.</title>
        <authorList>
            <person name="Wang L."/>
        </authorList>
    </citation>
    <scope>NUCLEOTIDE SEQUENCE [LARGE SCALE GENOMIC DNA]</scope>
    <source>
        <strain evidence="3 4">NEAU-QY2</strain>
    </source>
</reference>
<keyword evidence="4" id="KW-1185">Reference proteome</keyword>
<comment type="caution">
    <text evidence="3">The sequence shown here is derived from an EMBL/GenBank/DDBJ whole genome shotgun (WGS) entry which is preliminary data.</text>
</comment>
<evidence type="ECO:0000256" key="1">
    <source>
        <dbReference type="SAM" id="MobiDB-lite"/>
    </source>
</evidence>
<proteinExistence type="predicted"/>
<feature type="signal peptide" evidence="2">
    <location>
        <begin position="1"/>
        <end position="19"/>
    </location>
</feature>